<dbReference type="AlphaFoldDB" id="A0A5R8NEM9"/>
<sequence>MSLQICTSEWMVSNPRGTGLSAAWLPRIVSERFAESVKDGEVSRAPDPVPVIDVDLTWTNTTGAWQNCHLVVERAPRSIVTSNPNTIVLEDGVSWDVGTSPRAAVPISSGDGIGARIKTTPNILNETIYGRLFVDWDGWSSRYAIGAVADGETVQVRYQCTLTTPGSWRGGSSPLHQAHARWARLFLWAGPLLEVVP</sequence>
<dbReference type="InterPro" id="IPR055596">
    <property type="entry name" value="DUF7172"/>
</dbReference>
<dbReference type="EMBL" id="VBUT01000011">
    <property type="protein sequence ID" value="TLF74066.1"/>
    <property type="molecule type" value="Genomic_DNA"/>
</dbReference>
<reference evidence="2 3" key="1">
    <citation type="submission" date="2019-05" db="EMBL/GenBank/DDBJ databases">
        <title>Genomes sequences of two Nocardia cyriacigeorgica environmental isolates, type strains Nocardia asteroides ATCC 19247 and Nocardia cyriacigeorgica DSM 44484.</title>
        <authorList>
            <person name="Vautrin F."/>
            <person name="Bergeron E."/>
            <person name="Dubost A."/>
            <person name="Abrouk D."/>
            <person name="Rodriguez Nava V."/>
            <person name="Pujic P."/>
        </authorList>
    </citation>
    <scope>NUCLEOTIDE SEQUENCE [LARGE SCALE GENOMIC DNA]</scope>
    <source>
        <strain evidence="2 3">EML 446</strain>
    </source>
</reference>
<feature type="domain" description="DUF7172" evidence="1">
    <location>
        <begin position="1"/>
        <end position="191"/>
    </location>
</feature>
<comment type="caution">
    <text evidence="2">The sequence shown here is derived from an EMBL/GenBank/DDBJ whole genome shotgun (WGS) entry which is preliminary data.</text>
</comment>
<accession>A0A5R8NEM9</accession>
<evidence type="ECO:0000313" key="3">
    <source>
        <dbReference type="Proteomes" id="UP000306378"/>
    </source>
</evidence>
<evidence type="ECO:0000313" key="2">
    <source>
        <dbReference type="EMBL" id="TLF74066.1"/>
    </source>
</evidence>
<dbReference type="Pfam" id="PF23787">
    <property type="entry name" value="DUF7172"/>
    <property type="match status" value="1"/>
</dbReference>
<evidence type="ECO:0000259" key="1">
    <source>
        <dbReference type="Pfam" id="PF23787"/>
    </source>
</evidence>
<dbReference type="Proteomes" id="UP000306378">
    <property type="component" value="Unassembled WGS sequence"/>
</dbReference>
<proteinExistence type="predicted"/>
<name>A0A5R8NEM9_9NOCA</name>
<organism evidence="2 3">
    <name type="scientific">Nocardia cyriacigeorgica</name>
    <dbReference type="NCBI Taxonomy" id="135487"/>
    <lineage>
        <taxon>Bacteria</taxon>
        <taxon>Bacillati</taxon>
        <taxon>Actinomycetota</taxon>
        <taxon>Actinomycetes</taxon>
        <taxon>Mycobacteriales</taxon>
        <taxon>Nocardiaceae</taxon>
        <taxon>Nocardia</taxon>
    </lineage>
</organism>
<protein>
    <recommendedName>
        <fullName evidence="1">DUF7172 domain-containing protein</fullName>
    </recommendedName>
</protein>
<gene>
    <name evidence="2" type="ORF">FEK34_25440</name>
</gene>